<dbReference type="OrthoDB" id="5580590at2"/>
<organism evidence="8 9">
    <name type="scientific">Polaromonas naphthalenivorans (strain CJ2)</name>
    <dbReference type="NCBI Taxonomy" id="365044"/>
    <lineage>
        <taxon>Bacteria</taxon>
        <taxon>Pseudomonadati</taxon>
        <taxon>Pseudomonadota</taxon>
        <taxon>Betaproteobacteria</taxon>
        <taxon>Burkholderiales</taxon>
        <taxon>Comamonadaceae</taxon>
        <taxon>Polaromonas</taxon>
    </lineage>
</organism>
<dbReference type="STRING" id="365044.Pnap_0523"/>
<dbReference type="PANTHER" id="PTHR43649:SF28">
    <property type="entry name" value="BINDING PROTEIN COMPONENT OF ABC SUGAR TRANSPORTER-RELATED"/>
    <property type="match status" value="1"/>
</dbReference>
<reference evidence="9" key="1">
    <citation type="journal article" date="2009" name="Environ. Microbiol.">
        <title>The genome of Polaromonas naphthalenivorans strain CJ2, isolated from coal tar-contaminated sediment, reveals physiological and metabolic versatility and evolution through extensive horizontal gene transfer.</title>
        <authorList>
            <person name="Yagi J.M."/>
            <person name="Sims D."/>
            <person name="Brettin T."/>
            <person name="Bruce D."/>
            <person name="Madsen E.L."/>
        </authorList>
    </citation>
    <scope>NUCLEOTIDE SEQUENCE [LARGE SCALE GENOMIC DNA]</scope>
    <source>
        <strain evidence="9">CJ2</strain>
    </source>
</reference>
<dbReference type="RefSeq" id="WP_011799944.1">
    <property type="nucleotide sequence ID" value="NC_008781.1"/>
</dbReference>
<dbReference type="InterPro" id="IPR050490">
    <property type="entry name" value="Bact_solute-bd_prot1"/>
</dbReference>
<keyword evidence="3" id="KW-0813">Transport</keyword>
<comment type="subcellular location">
    <subcellularLocation>
        <location evidence="1">Periplasm</location>
    </subcellularLocation>
</comment>
<gene>
    <name evidence="8" type="ordered locus">Pnap_0523</name>
</gene>
<evidence type="ECO:0000313" key="9">
    <source>
        <dbReference type="Proteomes" id="UP000000644"/>
    </source>
</evidence>
<dbReference type="GO" id="GO:0042597">
    <property type="term" value="C:periplasmic space"/>
    <property type="evidence" value="ECO:0007669"/>
    <property type="project" value="UniProtKB-SubCell"/>
</dbReference>
<feature type="chain" id="PRO_5002639024" description="Probable sugar-binding periplasmic protein" evidence="7">
    <location>
        <begin position="23"/>
        <end position="418"/>
    </location>
</feature>
<proteinExistence type="inferred from homology"/>
<evidence type="ECO:0000256" key="4">
    <source>
        <dbReference type="ARBA" id="ARBA00022729"/>
    </source>
</evidence>
<dbReference type="Pfam" id="PF01547">
    <property type="entry name" value="SBP_bac_1"/>
    <property type="match status" value="1"/>
</dbReference>
<dbReference type="SUPFAM" id="SSF53850">
    <property type="entry name" value="Periplasmic binding protein-like II"/>
    <property type="match status" value="1"/>
</dbReference>
<evidence type="ECO:0000313" key="8">
    <source>
        <dbReference type="EMBL" id="ABM35844.1"/>
    </source>
</evidence>
<dbReference type="Gene3D" id="3.40.190.10">
    <property type="entry name" value="Periplasmic binding protein-like II"/>
    <property type="match status" value="2"/>
</dbReference>
<sequence>MLKFSKLAAAAAFVAVAAAAMAGEVEVLHYWTSGGEAKSVDELKTMMAGRGYTWKDFAVTGGGGENAMGMLKKRVLAGNPPAAALIKGPTIQEWANLNVLTNLDTMAQFGKWDESLPKVIAEQMKYQGHYVAVPVNVHRVNWLWANSAVLKKAGVTALPKTYEEFFAAADKLRAAGFIPLAHGGQDWQDFTVFESVALGVGGTAFYNKALVRLDEAALAGSEMRKTLEVFRRLKPYTDDKSAGRDWNQATALVTAGKAGFQLMGDWAKGEFLAANQEPGKDFTCTPAPGTAHAYSFNVDSFAMFQLKNGDARKAQGYLAFLLMGQNFQERFNLRKGSIPARLNMNLDKFDECARLSGQDFAAMSKTGALVPSVAHGMAVPPAVQSALRAAVSDFWNNDKTTVNETLARLALAAGAPVK</sequence>
<evidence type="ECO:0000256" key="2">
    <source>
        <dbReference type="ARBA" id="ARBA00008520"/>
    </source>
</evidence>
<dbReference type="InterPro" id="IPR006059">
    <property type="entry name" value="SBP"/>
</dbReference>
<keyword evidence="4 7" id="KW-0732">Signal</keyword>
<dbReference type="eggNOG" id="COG1653">
    <property type="taxonomic scope" value="Bacteria"/>
</dbReference>
<dbReference type="Proteomes" id="UP000000644">
    <property type="component" value="Chromosome"/>
</dbReference>
<accession>A1VJL6</accession>
<feature type="signal peptide" evidence="7">
    <location>
        <begin position="1"/>
        <end position="22"/>
    </location>
</feature>
<comment type="function">
    <text evidence="5">Part of a binding-protein-dependent transport system for a sugar.</text>
</comment>
<keyword evidence="9" id="KW-1185">Reference proteome</keyword>
<evidence type="ECO:0000256" key="3">
    <source>
        <dbReference type="ARBA" id="ARBA00022448"/>
    </source>
</evidence>
<evidence type="ECO:0000256" key="6">
    <source>
        <dbReference type="ARBA" id="ARBA00049753"/>
    </source>
</evidence>
<dbReference type="EMBL" id="CP000529">
    <property type="protein sequence ID" value="ABM35844.1"/>
    <property type="molecule type" value="Genomic_DNA"/>
</dbReference>
<comment type="similarity">
    <text evidence="2">Belongs to the bacterial solute-binding protein 1 family.</text>
</comment>
<protein>
    <recommendedName>
        <fullName evidence="6">Probable sugar-binding periplasmic protein</fullName>
    </recommendedName>
</protein>
<evidence type="ECO:0000256" key="7">
    <source>
        <dbReference type="SAM" id="SignalP"/>
    </source>
</evidence>
<dbReference type="PANTHER" id="PTHR43649">
    <property type="entry name" value="ARABINOSE-BINDING PROTEIN-RELATED"/>
    <property type="match status" value="1"/>
</dbReference>
<dbReference type="KEGG" id="pna:Pnap_0523"/>
<dbReference type="AlphaFoldDB" id="A1VJL6"/>
<evidence type="ECO:0000256" key="5">
    <source>
        <dbReference type="ARBA" id="ARBA00049629"/>
    </source>
</evidence>
<dbReference type="HOGENOM" id="CLU_031285_15_0_4"/>
<name>A1VJL6_POLNA</name>
<evidence type="ECO:0000256" key="1">
    <source>
        <dbReference type="ARBA" id="ARBA00004418"/>
    </source>
</evidence>